<proteinExistence type="predicted"/>
<feature type="compositionally biased region" description="Polar residues" evidence="1">
    <location>
        <begin position="152"/>
        <end position="176"/>
    </location>
</feature>
<accession>A0ABP8U4B9</accession>
<keyword evidence="3" id="KW-1185">Reference proteome</keyword>
<comment type="caution">
    <text evidence="2">The sequence shown here is derived from an EMBL/GenBank/DDBJ whole genome shotgun (WGS) entry which is preliminary data.</text>
</comment>
<feature type="region of interest" description="Disordered" evidence="1">
    <location>
        <begin position="146"/>
        <end position="176"/>
    </location>
</feature>
<evidence type="ECO:0000313" key="3">
    <source>
        <dbReference type="Proteomes" id="UP001501442"/>
    </source>
</evidence>
<sequence>MEFIVTAGDSIAHFARPTDKDASYTPVRPVVQDAVTGKVLYTIPLPRGVWSSWGQVAAAPDNRTFVIAGLSLPAGGEFSYFRVHLSEDRRPDTRLIPGLTVPESAESTTVTLSPDGRRLAYRLSTGVGVADIATGQRRTWTIKNGEAPETTPEVSTWTARDGSRSTSAATGSFASI</sequence>
<evidence type="ECO:0000256" key="1">
    <source>
        <dbReference type="SAM" id="MobiDB-lite"/>
    </source>
</evidence>
<dbReference type="Proteomes" id="UP001501442">
    <property type="component" value="Unassembled WGS sequence"/>
</dbReference>
<dbReference type="InterPro" id="IPR011044">
    <property type="entry name" value="Quino_amine_DH_bsu"/>
</dbReference>
<protein>
    <recommendedName>
        <fullName evidence="4">Lipoprotein LpqB beta-propeller domain-containing protein</fullName>
    </recommendedName>
</protein>
<evidence type="ECO:0000313" key="2">
    <source>
        <dbReference type="EMBL" id="GAA4621255.1"/>
    </source>
</evidence>
<dbReference type="EMBL" id="BAABHK010000001">
    <property type="protein sequence ID" value="GAA4621255.1"/>
    <property type="molecule type" value="Genomic_DNA"/>
</dbReference>
<dbReference type="SUPFAM" id="SSF50969">
    <property type="entry name" value="YVTN repeat-like/Quinoprotein amine dehydrogenase"/>
    <property type="match status" value="1"/>
</dbReference>
<name>A0ABP8U4B9_9ACTN</name>
<dbReference type="Gene3D" id="2.130.10.10">
    <property type="entry name" value="YVTN repeat-like/Quinoprotein amine dehydrogenase"/>
    <property type="match status" value="1"/>
</dbReference>
<dbReference type="InterPro" id="IPR015943">
    <property type="entry name" value="WD40/YVTN_repeat-like_dom_sf"/>
</dbReference>
<organism evidence="2 3">
    <name type="scientific">Actinoallomurus vinaceus</name>
    <dbReference type="NCBI Taxonomy" id="1080074"/>
    <lineage>
        <taxon>Bacteria</taxon>
        <taxon>Bacillati</taxon>
        <taxon>Actinomycetota</taxon>
        <taxon>Actinomycetes</taxon>
        <taxon>Streptosporangiales</taxon>
        <taxon>Thermomonosporaceae</taxon>
        <taxon>Actinoallomurus</taxon>
    </lineage>
</organism>
<gene>
    <name evidence="2" type="ORF">GCM10023196_008430</name>
</gene>
<reference evidence="3" key="1">
    <citation type="journal article" date="2019" name="Int. J. Syst. Evol. Microbiol.">
        <title>The Global Catalogue of Microorganisms (GCM) 10K type strain sequencing project: providing services to taxonomists for standard genome sequencing and annotation.</title>
        <authorList>
            <consortium name="The Broad Institute Genomics Platform"/>
            <consortium name="The Broad Institute Genome Sequencing Center for Infectious Disease"/>
            <person name="Wu L."/>
            <person name="Ma J."/>
        </authorList>
    </citation>
    <scope>NUCLEOTIDE SEQUENCE [LARGE SCALE GENOMIC DNA]</scope>
    <source>
        <strain evidence="3">JCM 17939</strain>
    </source>
</reference>
<evidence type="ECO:0008006" key="4">
    <source>
        <dbReference type="Google" id="ProtNLM"/>
    </source>
</evidence>